<feature type="signal peptide" evidence="1">
    <location>
        <begin position="1"/>
        <end position="22"/>
    </location>
</feature>
<dbReference type="EMBL" id="GGEC01081103">
    <property type="protein sequence ID" value="MBX61587.1"/>
    <property type="molecule type" value="Transcribed_RNA"/>
</dbReference>
<keyword evidence="1" id="KW-0732">Signal</keyword>
<organism evidence="2">
    <name type="scientific">Rhizophora mucronata</name>
    <name type="common">Asiatic mangrove</name>
    <dbReference type="NCBI Taxonomy" id="61149"/>
    <lineage>
        <taxon>Eukaryota</taxon>
        <taxon>Viridiplantae</taxon>
        <taxon>Streptophyta</taxon>
        <taxon>Embryophyta</taxon>
        <taxon>Tracheophyta</taxon>
        <taxon>Spermatophyta</taxon>
        <taxon>Magnoliopsida</taxon>
        <taxon>eudicotyledons</taxon>
        <taxon>Gunneridae</taxon>
        <taxon>Pentapetalae</taxon>
        <taxon>rosids</taxon>
        <taxon>fabids</taxon>
        <taxon>Malpighiales</taxon>
        <taxon>Rhizophoraceae</taxon>
        <taxon>Rhizophora</taxon>
    </lineage>
</organism>
<evidence type="ECO:0000313" key="2">
    <source>
        <dbReference type="EMBL" id="MBX61587.1"/>
    </source>
</evidence>
<name>A0A2P2Q3L2_RHIMU</name>
<feature type="chain" id="PRO_5015158637" evidence="1">
    <location>
        <begin position="23"/>
        <end position="51"/>
    </location>
</feature>
<dbReference type="AlphaFoldDB" id="A0A2P2Q3L2"/>
<protein>
    <submittedName>
        <fullName evidence="2">Uncharacterized protein</fullName>
    </submittedName>
</protein>
<accession>A0A2P2Q3L2</accession>
<evidence type="ECO:0000256" key="1">
    <source>
        <dbReference type="SAM" id="SignalP"/>
    </source>
</evidence>
<proteinExistence type="predicted"/>
<sequence>MHFHLTCLFSDSFLVIITSVNLACCSGRLNCISQIVGGHWKSLCILKKVIE</sequence>
<reference evidence="2" key="1">
    <citation type="submission" date="2018-02" db="EMBL/GenBank/DDBJ databases">
        <title>Rhizophora mucronata_Transcriptome.</title>
        <authorList>
            <person name="Meera S.P."/>
            <person name="Sreeshan A."/>
            <person name="Augustine A."/>
        </authorList>
    </citation>
    <scope>NUCLEOTIDE SEQUENCE</scope>
    <source>
        <tissue evidence="2">Leaf</tissue>
    </source>
</reference>